<evidence type="ECO:0000256" key="1">
    <source>
        <dbReference type="SAM" id="MobiDB-lite"/>
    </source>
</evidence>
<proteinExistence type="predicted"/>
<dbReference type="EMBL" id="JADLRE010000031">
    <property type="protein sequence ID" value="MBF6229171.1"/>
    <property type="molecule type" value="Genomic_DNA"/>
</dbReference>
<keyword evidence="3" id="KW-1185">Reference proteome</keyword>
<feature type="region of interest" description="Disordered" evidence="1">
    <location>
        <begin position="223"/>
        <end position="242"/>
    </location>
</feature>
<reference evidence="2 3" key="1">
    <citation type="submission" date="2020-10" db="EMBL/GenBank/DDBJ databases">
        <title>Identification of Nocardia species via Next-generation sequencing and recognition of intraspecies genetic diversity.</title>
        <authorList>
            <person name="Li P."/>
            <person name="Li P."/>
            <person name="Lu B."/>
        </authorList>
    </citation>
    <scope>NUCLEOTIDE SEQUENCE [LARGE SCALE GENOMIC DNA]</scope>
    <source>
        <strain evidence="2 3">N-11</strain>
    </source>
</reference>
<sequence>MPETTIEALMTSPEDRARPYLTAEIVGWGGEVVWTAFVRLAVSASSLFVEANYCALPPLRQVYHEIDDLLLRPQPSQVLRLAWRSLLSLPRTYWHAVPDAIRQLLGDFRRERKHARQVSEIRQVFTFDHGALISVREAAGDLRVDRRGRSIRYHRYFQLLDQEMFTKTVEKKIFETLAEFLTERNVDPDELIRRGEQIINSSVTINGDANLLNSAIGGVSARVASAPTESSRNSPLRRRESE</sequence>
<protein>
    <recommendedName>
        <fullName evidence="4">DUF4158 domain-containing protein</fullName>
    </recommendedName>
</protein>
<comment type="caution">
    <text evidence="2">The sequence shown here is derived from an EMBL/GenBank/DDBJ whole genome shotgun (WGS) entry which is preliminary data.</text>
</comment>
<evidence type="ECO:0000313" key="2">
    <source>
        <dbReference type="EMBL" id="MBF6229171.1"/>
    </source>
</evidence>
<dbReference type="RefSeq" id="WP_195036022.1">
    <property type="nucleotide sequence ID" value="NZ_JADLRE010000031.1"/>
</dbReference>
<dbReference type="Proteomes" id="UP000807309">
    <property type="component" value="Unassembled WGS sequence"/>
</dbReference>
<evidence type="ECO:0000313" key="3">
    <source>
        <dbReference type="Proteomes" id="UP000807309"/>
    </source>
</evidence>
<organism evidence="2 3">
    <name type="scientific">Nocardia abscessus</name>
    <dbReference type="NCBI Taxonomy" id="120957"/>
    <lineage>
        <taxon>Bacteria</taxon>
        <taxon>Bacillati</taxon>
        <taxon>Actinomycetota</taxon>
        <taxon>Actinomycetes</taxon>
        <taxon>Mycobacteriales</taxon>
        <taxon>Nocardiaceae</taxon>
        <taxon>Nocardia</taxon>
    </lineage>
</organism>
<name>A0ABS0CFR2_9NOCA</name>
<accession>A0ABS0CFR2</accession>
<gene>
    <name evidence="2" type="ORF">IU470_29275</name>
</gene>
<evidence type="ECO:0008006" key="4">
    <source>
        <dbReference type="Google" id="ProtNLM"/>
    </source>
</evidence>